<dbReference type="InterPro" id="IPR053184">
    <property type="entry name" value="FeoA-like"/>
</dbReference>
<dbReference type="InterPro" id="IPR008988">
    <property type="entry name" value="Transcriptional_repressor_C"/>
</dbReference>
<dbReference type="EMBL" id="CP102290">
    <property type="protein sequence ID" value="UWP60055.1"/>
    <property type="molecule type" value="Genomic_DNA"/>
</dbReference>
<protein>
    <submittedName>
        <fullName evidence="3">FeoA domain-containing protein</fullName>
    </submittedName>
</protein>
<dbReference type="Gene3D" id="2.30.30.90">
    <property type="match status" value="1"/>
</dbReference>
<keyword evidence="4" id="KW-1185">Reference proteome</keyword>
<organism evidence="3 4">
    <name type="scientific">Ruminococcus gauvreauii</name>
    <dbReference type="NCBI Taxonomy" id="438033"/>
    <lineage>
        <taxon>Bacteria</taxon>
        <taxon>Bacillati</taxon>
        <taxon>Bacillota</taxon>
        <taxon>Clostridia</taxon>
        <taxon>Eubacteriales</taxon>
        <taxon>Oscillospiraceae</taxon>
        <taxon>Ruminococcus</taxon>
    </lineage>
</organism>
<name>A0ABY5VHH8_9FIRM</name>
<gene>
    <name evidence="3" type="ORF">NQ502_03065</name>
</gene>
<reference evidence="3" key="1">
    <citation type="journal article" date="2022" name="Cell">
        <title>Design, construction, and in vivo augmentation of a complex gut microbiome.</title>
        <authorList>
            <person name="Cheng A.G."/>
            <person name="Ho P.Y."/>
            <person name="Aranda-Diaz A."/>
            <person name="Jain S."/>
            <person name="Yu F.B."/>
            <person name="Meng X."/>
            <person name="Wang M."/>
            <person name="Iakiviak M."/>
            <person name="Nagashima K."/>
            <person name="Zhao A."/>
            <person name="Murugkar P."/>
            <person name="Patil A."/>
            <person name="Atabakhsh K."/>
            <person name="Weakley A."/>
            <person name="Yan J."/>
            <person name="Brumbaugh A.R."/>
            <person name="Higginbottom S."/>
            <person name="Dimas A."/>
            <person name="Shiver A.L."/>
            <person name="Deutschbauer A."/>
            <person name="Neff N."/>
            <person name="Sonnenburg J.L."/>
            <person name="Huang K.C."/>
            <person name="Fischbach M.A."/>
        </authorList>
    </citation>
    <scope>NUCLEOTIDE SEQUENCE</scope>
    <source>
        <strain evidence="3">DSM 19829</strain>
    </source>
</reference>
<feature type="domain" description="Ferrous iron transporter FeoA-like" evidence="2">
    <location>
        <begin position="1"/>
        <end position="72"/>
    </location>
</feature>
<evidence type="ECO:0000313" key="3">
    <source>
        <dbReference type="EMBL" id="UWP60055.1"/>
    </source>
</evidence>
<proteinExistence type="predicted"/>
<dbReference type="PANTHER" id="PTHR43151">
    <property type="entry name" value="FEOA FAMILY PROTEIN"/>
    <property type="match status" value="1"/>
</dbReference>
<dbReference type="Proteomes" id="UP001060164">
    <property type="component" value="Chromosome"/>
</dbReference>
<dbReference type="SMART" id="SM00899">
    <property type="entry name" value="FeoA"/>
    <property type="match status" value="1"/>
</dbReference>
<sequence>MKLIEGEVDSSYRVVHMDLPLNVDRRLEALGMTGDSRILVMNKKKKGAMVIKVRGTRFAIGKSIAEHIEVREDGGNGQ</sequence>
<evidence type="ECO:0000259" key="2">
    <source>
        <dbReference type="SMART" id="SM00899"/>
    </source>
</evidence>
<dbReference type="SUPFAM" id="SSF50037">
    <property type="entry name" value="C-terminal domain of transcriptional repressors"/>
    <property type="match status" value="1"/>
</dbReference>
<dbReference type="Pfam" id="PF04023">
    <property type="entry name" value="FeoA"/>
    <property type="match status" value="1"/>
</dbReference>
<evidence type="ECO:0000313" key="4">
    <source>
        <dbReference type="Proteomes" id="UP001060164"/>
    </source>
</evidence>
<evidence type="ECO:0000256" key="1">
    <source>
        <dbReference type="ARBA" id="ARBA00023004"/>
    </source>
</evidence>
<keyword evidence="1" id="KW-0408">Iron</keyword>
<dbReference type="InterPro" id="IPR007167">
    <property type="entry name" value="Fe-transptr_FeoA-like"/>
</dbReference>
<dbReference type="RefSeq" id="WP_028529639.1">
    <property type="nucleotide sequence ID" value="NZ_CABLBR010000029.1"/>
</dbReference>
<dbReference type="PANTHER" id="PTHR43151:SF1">
    <property type="entry name" value="SSR2333 PROTEIN"/>
    <property type="match status" value="1"/>
</dbReference>
<accession>A0ABY5VHH8</accession>
<dbReference type="InterPro" id="IPR038157">
    <property type="entry name" value="FeoA_core_dom"/>
</dbReference>